<evidence type="ECO:0000256" key="1">
    <source>
        <dbReference type="ARBA" id="ARBA00022801"/>
    </source>
</evidence>
<dbReference type="InterPro" id="IPR029033">
    <property type="entry name" value="His_PPase_superfam"/>
</dbReference>
<comment type="caution">
    <text evidence="4">The sequence shown here is derived from an EMBL/GenBank/DDBJ whole genome shotgun (WGS) entry which is preliminary data.</text>
</comment>
<dbReference type="GO" id="GO:0005829">
    <property type="term" value="C:cytosol"/>
    <property type="evidence" value="ECO:0007669"/>
    <property type="project" value="TreeGrafter"/>
</dbReference>
<protein>
    <submittedName>
        <fullName evidence="4">Phosphoglycerate mutase</fullName>
    </submittedName>
</protein>
<dbReference type="CDD" id="cd07067">
    <property type="entry name" value="HP_PGM_like"/>
    <property type="match status" value="1"/>
</dbReference>
<feature type="binding site" evidence="3">
    <location>
        <begin position="10"/>
        <end position="17"/>
    </location>
    <ligand>
        <name>substrate</name>
    </ligand>
</feature>
<dbReference type="InterPro" id="IPR051695">
    <property type="entry name" value="Phosphoglycerate_Mutase"/>
</dbReference>
<dbReference type="PANTHER" id="PTHR46517">
    <property type="entry name" value="FRUCTOSE-2,6-BISPHOSPHATASE TIGAR"/>
    <property type="match status" value="1"/>
</dbReference>
<evidence type="ECO:0000256" key="2">
    <source>
        <dbReference type="PIRSR" id="PIRSR613078-1"/>
    </source>
</evidence>
<dbReference type="Pfam" id="PF00300">
    <property type="entry name" value="His_Phos_1"/>
    <property type="match status" value="1"/>
</dbReference>
<feature type="active site" description="Proton donor/acceptor" evidence="2">
    <location>
        <position position="84"/>
    </location>
</feature>
<dbReference type="EMBL" id="AECZ01000026">
    <property type="protein sequence ID" value="EFL50091.1"/>
    <property type="molecule type" value="Genomic_DNA"/>
</dbReference>
<dbReference type="GO" id="GO:0045820">
    <property type="term" value="P:negative regulation of glycolytic process"/>
    <property type="evidence" value="ECO:0007669"/>
    <property type="project" value="TreeGrafter"/>
</dbReference>
<evidence type="ECO:0000256" key="3">
    <source>
        <dbReference type="PIRSR" id="PIRSR613078-2"/>
    </source>
</evidence>
<dbReference type="InterPro" id="IPR013078">
    <property type="entry name" value="His_Pase_superF_clade-1"/>
</dbReference>
<accession>E1JZZ6</accession>
<sequence length="207" mass="23080">MARTVFYLLRHAETLWNRDKRIQGQWDSELHPEGHAAAEALAPRLSGLGLSRILVSDLGRAKSTAGIFNLRLRLPVTLDRRLREQHFGDWMGKYWRDIPEADKCAAEAAGWDFRPPGGESRSDVRQRAEHALIDAARANAGRAVLVVTHQGVIKAILYHLLGRNYTPDEPPAFDLSRLQRLVCQDGVLSIDALDVVPPEEVPAPDIA</sequence>
<dbReference type="SMART" id="SM00855">
    <property type="entry name" value="PGAM"/>
    <property type="match status" value="1"/>
</dbReference>
<dbReference type="AlphaFoldDB" id="E1JZZ6"/>
<dbReference type="GO" id="GO:0043456">
    <property type="term" value="P:regulation of pentose-phosphate shunt"/>
    <property type="evidence" value="ECO:0007669"/>
    <property type="project" value="TreeGrafter"/>
</dbReference>
<gene>
    <name evidence="4" type="ORF">DesfrDRAFT_3196</name>
</gene>
<dbReference type="OrthoDB" id="9781415at2"/>
<dbReference type="eggNOG" id="COG0406">
    <property type="taxonomic scope" value="Bacteria"/>
</dbReference>
<dbReference type="PANTHER" id="PTHR46517:SF1">
    <property type="entry name" value="FRUCTOSE-2,6-BISPHOSPHATASE TIGAR"/>
    <property type="match status" value="1"/>
</dbReference>
<dbReference type="Gene3D" id="3.40.50.1240">
    <property type="entry name" value="Phosphoglycerate mutase-like"/>
    <property type="match status" value="1"/>
</dbReference>
<proteinExistence type="predicted"/>
<feature type="binding site" evidence="3">
    <location>
        <position position="60"/>
    </location>
    <ligand>
        <name>substrate</name>
    </ligand>
</feature>
<keyword evidence="1" id="KW-0378">Hydrolase</keyword>
<dbReference type="Proteomes" id="UP000006250">
    <property type="component" value="Unassembled WGS sequence"/>
</dbReference>
<evidence type="ECO:0000313" key="4">
    <source>
        <dbReference type="EMBL" id="EFL50091.1"/>
    </source>
</evidence>
<reference evidence="4 5" key="1">
    <citation type="submission" date="2010-08" db="EMBL/GenBank/DDBJ databases">
        <title>The draft genome of Desulfovibrio fructosovorans JJ.</title>
        <authorList>
            <consortium name="US DOE Joint Genome Institute (JGI-PGF)"/>
            <person name="Lucas S."/>
            <person name="Copeland A."/>
            <person name="Lapidus A."/>
            <person name="Cheng J.-F."/>
            <person name="Bruce D."/>
            <person name="Goodwin L."/>
            <person name="Pitluck S."/>
            <person name="Land M.L."/>
            <person name="Hauser L."/>
            <person name="Chang Y.-J."/>
            <person name="Jeffries C."/>
            <person name="Wall J.D."/>
            <person name="Stahl D.A."/>
            <person name="Arkin A.P."/>
            <person name="Dehal P."/>
            <person name="Stolyar S.M."/>
            <person name="Hazen T.C."/>
            <person name="Woyke T.J."/>
        </authorList>
    </citation>
    <scope>NUCLEOTIDE SEQUENCE [LARGE SCALE GENOMIC DNA]</scope>
    <source>
        <strain evidence="4 5">JJ</strain>
    </source>
</reference>
<keyword evidence="5" id="KW-1185">Reference proteome</keyword>
<feature type="active site" description="Tele-phosphohistidine intermediate" evidence="2">
    <location>
        <position position="11"/>
    </location>
</feature>
<dbReference type="RefSeq" id="WP_005995548.1">
    <property type="nucleotide sequence ID" value="NZ_AECZ01000026.1"/>
</dbReference>
<dbReference type="GO" id="GO:0004331">
    <property type="term" value="F:fructose-2,6-bisphosphate 2-phosphatase activity"/>
    <property type="evidence" value="ECO:0007669"/>
    <property type="project" value="TreeGrafter"/>
</dbReference>
<dbReference type="STRING" id="596151.DesfrDRAFT_3196"/>
<dbReference type="SUPFAM" id="SSF53254">
    <property type="entry name" value="Phosphoglycerate mutase-like"/>
    <property type="match status" value="1"/>
</dbReference>
<evidence type="ECO:0000313" key="5">
    <source>
        <dbReference type="Proteomes" id="UP000006250"/>
    </source>
</evidence>
<name>E1JZZ6_SOLFR</name>
<organism evidence="4 5">
    <name type="scientific">Solidesulfovibrio fructosivorans JJ]</name>
    <dbReference type="NCBI Taxonomy" id="596151"/>
    <lineage>
        <taxon>Bacteria</taxon>
        <taxon>Pseudomonadati</taxon>
        <taxon>Thermodesulfobacteriota</taxon>
        <taxon>Desulfovibrionia</taxon>
        <taxon>Desulfovibrionales</taxon>
        <taxon>Desulfovibrionaceae</taxon>
        <taxon>Solidesulfovibrio</taxon>
    </lineage>
</organism>